<keyword evidence="1 3" id="KW-0853">WD repeat</keyword>
<dbReference type="GO" id="GO:0043161">
    <property type="term" value="P:proteasome-mediated ubiquitin-dependent protein catabolic process"/>
    <property type="evidence" value="ECO:0007669"/>
    <property type="project" value="TreeGrafter"/>
</dbReference>
<evidence type="ECO:0000313" key="6">
    <source>
        <dbReference type="EMBL" id="KDE06973.1"/>
    </source>
</evidence>
<dbReference type="EnsemblFungi" id="MVLG_02711T0">
    <property type="protein sequence ID" value="MVLG_02711T0"/>
    <property type="gene ID" value="MVLG_02711"/>
</dbReference>
<dbReference type="PROSITE" id="PS50897">
    <property type="entry name" value="CTLH"/>
    <property type="match status" value="1"/>
</dbReference>
<feature type="compositionally biased region" description="Polar residues" evidence="4">
    <location>
        <begin position="589"/>
        <end position="602"/>
    </location>
</feature>
<keyword evidence="8" id="KW-1185">Reference proteome</keyword>
<dbReference type="EMBL" id="AEIJ01000260">
    <property type="status" value="NOT_ANNOTATED_CDS"/>
    <property type="molecule type" value="Genomic_DNA"/>
</dbReference>
<dbReference type="SMART" id="SM00668">
    <property type="entry name" value="CTLH"/>
    <property type="match status" value="1"/>
</dbReference>
<dbReference type="Pfam" id="PF23627">
    <property type="entry name" value="LisH_WDR26"/>
    <property type="match status" value="1"/>
</dbReference>
<dbReference type="InParanoid" id="U5H604"/>
<proteinExistence type="predicted"/>
<evidence type="ECO:0000313" key="8">
    <source>
        <dbReference type="Proteomes" id="UP000017200"/>
    </source>
</evidence>
<feature type="repeat" description="WD" evidence="3">
    <location>
        <begin position="468"/>
        <end position="508"/>
    </location>
</feature>
<evidence type="ECO:0000259" key="5">
    <source>
        <dbReference type="PROSITE" id="PS50897"/>
    </source>
</evidence>
<feature type="repeat" description="WD" evidence="3">
    <location>
        <begin position="509"/>
        <end position="542"/>
    </location>
</feature>
<feature type="repeat" description="WD" evidence="3">
    <location>
        <begin position="722"/>
        <end position="760"/>
    </location>
</feature>
<dbReference type="Pfam" id="PF00400">
    <property type="entry name" value="WD40"/>
    <property type="match status" value="4"/>
</dbReference>
<dbReference type="Gene3D" id="2.130.10.10">
    <property type="entry name" value="YVTN repeat-like/Quinoprotein amine dehydrogenase"/>
    <property type="match status" value="1"/>
</dbReference>
<feature type="region of interest" description="Disordered" evidence="4">
    <location>
        <begin position="1"/>
        <end position="149"/>
    </location>
</feature>
<dbReference type="PANTHER" id="PTHR22838">
    <property type="entry name" value="WD REPEAT PROTEIN 26-RELATED"/>
    <property type="match status" value="1"/>
</dbReference>
<dbReference type="AlphaFoldDB" id="U5H604"/>
<sequence>MAGLFHSPPPHLSCRTDPEPDLPRHTDHPTLLAKTTASAATATVTPTTSRRVRARSNSSSSSGSALGPAPSRAALGANDNGDGQNGDEGDDYASRPTKRTRLEPSSGSTTTTTMPQLIEDLVSNGHSATMNGNGLSNGSGPSSSSSSSLSLSLSSAAAAAVAAISSTSAGSAEPHDTAAALAITAGGSSSSSASPDHHRDASDYEHSSFKPLWPGSDIDRREWVRLALQTFKEMGYAGTAQALTRESGFELEIDDVTTFRNGVLQGQWDLVEAMLVQLPAHQVKDHTTVRFKIRQQKFLEALEAKETKKALFTLRNELAPLGHDSDRLHFLSSLIMCASAEDLRARSSWDGVHGESRKTLLLQLQDYISPDLMIPQRRLETLFEQAKIHQQRQCVFHIHNDSFTSLLADCKCDPHAFPSTTTHILHEHTDEIWRLEFSHSGEYLATAGRDRLAVIWKVSTGFTLDKVLREHSDPVSCITWSPDDTILLTAAESVIKMWNTEKGHCIATLNQHAYQIGALAWFPDGKGFASGGMDSKIYFWDLAGNITESLQNSPSRVIDLAITPDGSRLVAVGRVDTSPSVLASRDQSRTQSGADTPAQLASNLRVPIEPKHDNRISIYTLADRKLEFESTQPHELTSANISDDSRFAIIGHAPDEILYLDLRDCTVVRRYQGHNQGTFVLQACFGGPLQNLILSGSDKGEIYVWHRDTGVLIKQLTGHSVEGSVNAVSWNPKNPTMFASASDDNTVRIWGVRAGPTPNPIVVNGNDSKRSA</sequence>
<dbReference type="PROSITE" id="PS50082">
    <property type="entry name" value="WD_REPEATS_2"/>
    <property type="match status" value="4"/>
</dbReference>
<dbReference type="STRING" id="683840.U5H604"/>
<feature type="compositionally biased region" description="Basic and acidic residues" evidence="4">
    <location>
        <begin position="195"/>
        <end position="208"/>
    </location>
</feature>
<dbReference type="SMART" id="SM00320">
    <property type="entry name" value="WD40"/>
    <property type="match status" value="6"/>
</dbReference>
<dbReference type="PROSITE" id="PS50294">
    <property type="entry name" value="WD_REPEATS_REGION"/>
    <property type="match status" value="3"/>
</dbReference>
<gene>
    <name evidence="6" type="ORF">MVLG_02711</name>
</gene>
<reference evidence="8" key="1">
    <citation type="submission" date="2010-11" db="EMBL/GenBank/DDBJ databases">
        <title>The genome sequence of Microbotryum violaceum strain p1A1 Lamole.</title>
        <authorList>
            <person name="Cuomo C."/>
            <person name="Perlin M."/>
            <person name="Young S.K."/>
            <person name="Zeng Q."/>
            <person name="Gargeya S."/>
            <person name="Alvarado L."/>
            <person name="Berlin A."/>
            <person name="Chapman S.B."/>
            <person name="Chen Z."/>
            <person name="Freedman E."/>
            <person name="Gellesch M."/>
            <person name="Goldberg J."/>
            <person name="Griggs A."/>
            <person name="Gujja S."/>
            <person name="Heilman E."/>
            <person name="Heiman D."/>
            <person name="Howarth C."/>
            <person name="Mehta T."/>
            <person name="Neiman D."/>
            <person name="Pearson M."/>
            <person name="Roberts A."/>
            <person name="Saif S."/>
            <person name="Shea T."/>
            <person name="Shenoy N."/>
            <person name="Sisk P."/>
            <person name="Stolte C."/>
            <person name="Sykes S."/>
            <person name="White J."/>
            <person name="Yandava C."/>
            <person name="Haas B."/>
            <person name="Nusbaum C."/>
            <person name="Birren B."/>
        </authorList>
    </citation>
    <scope>NUCLEOTIDE SEQUENCE [LARGE SCALE GENOMIC DNA]</scope>
    <source>
        <strain evidence="8">p1A1 Lamole</strain>
    </source>
</reference>
<dbReference type="EMBL" id="GL541664">
    <property type="protein sequence ID" value="KDE06973.1"/>
    <property type="molecule type" value="Genomic_DNA"/>
</dbReference>
<dbReference type="Proteomes" id="UP000017200">
    <property type="component" value="Unassembled WGS sequence"/>
</dbReference>
<feature type="compositionally biased region" description="Polar residues" evidence="4">
    <location>
        <begin position="124"/>
        <end position="133"/>
    </location>
</feature>
<feature type="compositionally biased region" description="Low complexity" evidence="4">
    <location>
        <begin position="29"/>
        <end position="82"/>
    </location>
</feature>
<dbReference type="OMA" id="GHISGCV"/>
<accession>U5H604</accession>
<dbReference type="CDD" id="cd00200">
    <property type="entry name" value="WD40"/>
    <property type="match status" value="1"/>
</dbReference>
<reference evidence="6" key="2">
    <citation type="submission" date="2010-11" db="EMBL/GenBank/DDBJ databases">
        <authorList>
            <consortium name="The Broad Institute Genome Sequencing Platform"/>
            <person name="Earl A."/>
            <person name="Ward D."/>
            <person name="Feldgarden M."/>
            <person name="Gevers D."/>
            <person name="Butler R."/>
            <person name="Young S.K."/>
            <person name="Zeng Q."/>
            <person name="Gargeya S."/>
            <person name="Fitzgerald M."/>
            <person name="Haas B."/>
            <person name="Abouelleil A."/>
            <person name="Alvarado L."/>
            <person name="Arachchi H.M."/>
            <person name="Berlin A."/>
            <person name="Brown A."/>
            <person name="Chapman S.B."/>
            <person name="Chen Z."/>
            <person name="Dunbar C."/>
            <person name="Freedman E."/>
            <person name="Gearin G."/>
            <person name="Gellesch M."/>
            <person name="Goldberg J."/>
            <person name="Griggs A."/>
            <person name="Gujja S."/>
            <person name="Heilman E."/>
            <person name="Heiman D."/>
            <person name="Howarth C."/>
            <person name="Larson L."/>
            <person name="Lui A."/>
            <person name="MacDonald P.J.P."/>
            <person name="Mehta T."/>
            <person name="Montmayeur A."/>
            <person name="Murphy C."/>
            <person name="Neiman D."/>
            <person name="Pearson M."/>
            <person name="Priest M."/>
            <person name="Roberts A."/>
            <person name="Saif S."/>
            <person name="Shea T."/>
            <person name="Shenoy N."/>
            <person name="Sisk P."/>
            <person name="Stolte C."/>
            <person name="Sykes S."/>
            <person name="White J."/>
            <person name="Yandava C."/>
            <person name="Wortman J."/>
            <person name="Nusbaum C."/>
            <person name="Birren B."/>
        </authorList>
    </citation>
    <scope>NUCLEOTIDE SEQUENCE</scope>
    <source>
        <strain evidence="6">P1A1 Lamole</strain>
    </source>
</reference>
<evidence type="ECO:0000256" key="2">
    <source>
        <dbReference type="ARBA" id="ARBA00022737"/>
    </source>
</evidence>
<reference evidence="6 8" key="3">
    <citation type="journal article" date="2015" name="BMC Genomics">
        <title>Sex and parasites: genomic and transcriptomic analysis of Microbotryum lychnidis-dioicae, the biotrophic and plant-castrating anther smut fungus.</title>
        <authorList>
            <person name="Perlin M.H."/>
            <person name="Amselem J."/>
            <person name="Fontanillas E."/>
            <person name="Toh S.S."/>
            <person name="Chen Z."/>
            <person name="Goldberg J."/>
            <person name="Duplessis S."/>
            <person name="Henrissat B."/>
            <person name="Young S."/>
            <person name="Zeng Q."/>
            <person name="Aguileta G."/>
            <person name="Petit E."/>
            <person name="Badouin H."/>
            <person name="Andrews J."/>
            <person name="Razeeq D."/>
            <person name="Gabaldon T."/>
            <person name="Quesneville H."/>
            <person name="Giraud T."/>
            <person name="Hood M.E."/>
            <person name="Schultz D.J."/>
            <person name="Cuomo C.A."/>
        </authorList>
    </citation>
    <scope>NUCLEOTIDE SEQUENCE [LARGE SCALE GENOMIC DNA]</scope>
    <source>
        <strain evidence="8">p1A1 Lamole</strain>
        <strain evidence="6">P1A1 Lamole</strain>
    </source>
</reference>
<dbReference type="InterPro" id="IPR051350">
    <property type="entry name" value="WD_repeat-ST_regulator"/>
</dbReference>
<dbReference type="Pfam" id="PF21889">
    <property type="entry name" value="TPR1-like_2nd"/>
    <property type="match status" value="1"/>
</dbReference>
<name>U5H604_USTV1</name>
<dbReference type="OrthoDB" id="972532at2759"/>
<feature type="region of interest" description="Disordered" evidence="4">
    <location>
        <begin position="580"/>
        <end position="602"/>
    </location>
</feature>
<evidence type="ECO:0000256" key="4">
    <source>
        <dbReference type="SAM" id="MobiDB-lite"/>
    </source>
</evidence>
<protein>
    <recommendedName>
        <fullName evidence="5">CTLH domain-containing protein</fullName>
    </recommendedName>
</protein>
<feature type="compositionally biased region" description="Basic and acidic residues" evidence="4">
    <location>
        <begin position="14"/>
        <end position="28"/>
    </location>
</feature>
<evidence type="ECO:0000256" key="1">
    <source>
        <dbReference type="ARBA" id="ARBA00022574"/>
    </source>
</evidence>
<organism evidence="6">
    <name type="scientific">Microbotryum lychnidis-dioicae (strain p1A1 Lamole / MvSl-1064)</name>
    <name type="common">Anther smut fungus</name>
    <dbReference type="NCBI Taxonomy" id="683840"/>
    <lineage>
        <taxon>Eukaryota</taxon>
        <taxon>Fungi</taxon>
        <taxon>Dikarya</taxon>
        <taxon>Basidiomycota</taxon>
        <taxon>Pucciniomycotina</taxon>
        <taxon>Microbotryomycetes</taxon>
        <taxon>Microbotryales</taxon>
        <taxon>Microbotryaceae</taxon>
        <taxon>Microbotryum</taxon>
    </lineage>
</organism>
<dbReference type="InterPro" id="IPR006595">
    <property type="entry name" value="CTLH_C"/>
</dbReference>
<dbReference type="FunCoup" id="U5H604">
    <property type="interactions" value="256"/>
</dbReference>
<feature type="domain" description="CTLH" evidence="5">
    <location>
        <begin position="252"/>
        <end position="309"/>
    </location>
</feature>
<dbReference type="PANTHER" id="PTHR22838:SF0">
    <property type="entry name" value="WD REPEAT-CONTAINING PROTEIN 26"/>
    <property type="match status" value="1"/>
</dbReference>
<reference evidence="7" key="4">
    <citation type="submission" date="2015-06" db="UniProtKB">
        <authorList>
            <consortium name="EnsemblFungi"/>
        </authorList>
    </citation>
    <scope>IDENTIFICATION</scope>
</reference>
<dbReference type="GO" id="GO:0034657">
    <property type="term" value="C:GID complex"/>
    <property type="evidence" value="ECO:0007669"/>
    <property type="project" value="TreeGrafter"/>
</dbReference>
<evidence type="ECO:0000256" key="3">
    <source>
        <dbReference type="PROSITE-ProRule" id="PRU00221"/>
    </source>
</evidence>
<dbReference type="SUPFAM" id="SSF50978">
    <property type="entry name" value="WD40 repeat-like"/>
    <property type="match status" value="1"/>
</dbReference>
<dbReference type="InterPro" id="IPR001680">
    <property type="entry name" value="WD40_rpt"/>
</dbReference>
<feature type="region of interest" description="Disordered" evidence="4">
    <location>
        <begin position="186"/>
        <end position="208"/>
    </location>
</feature>
<dbReference type="HOGENOM" id="CLU_000288_57_25_1"/>
<feature type="repeat" description="WD" evidence="3">
    <location>
        <begin position="425"/>
        <end position="466"/>
    </location>
</feature>
<dbReference type="InterPro" id="IPR054080">
    <property type="entry name" value="TPR1-like_2nd"/>
</dbReference>
<keyword evidence="2" id="KW-0677">Repeat</keyword>
<dbReference type="InterPro" id="IPR036322">
    <property type="entry name" value="WD40_repeat_dom_sf"/>
</dbReference>
<evidence type="ECO:0000313" key="7">
    <source>
        <dbReference type="EnsemblFungi" id="MVLG_02711T0"/>
    </source>
</evidence>
<dbReference type="InterPro" id="IPR015943">
    <property type="entry name" value="WD40/YVTN_repeat-like_dom_sf"/>
</dbReference>
<feature type="compositionally biased region" description="Low complexity" evidence="4">
    <location>
        <begin position="134"/>
        <end position="149"/>
    </location>
</feature>